<dbReference type="InterPro" id="IPR017853">
    <property type="entry name" value="GH"/>
</dbReference>
<keyword evidence="2 4" id="KW-0378">Hydrolase</keyword>
<evidence type="ECO:0000259" key="5">
    <source>
        <dbReference type="SMART" id="SM01217"/>
    </source>
</evidence>
<dbReference type="InterPro" id="IPR002772">
    <property type="entry name" value="Glyco_hydro_3_C"/>
</dbReference>
<dbReference type="Gene3D" id="2.60.40.10">
    <property type="entry name" value="Immunoglobulins"/>
    <property type="match status" value="1"/>
</dbReference>
<dbReference type="RefSeq" id="WP_343872356.1">
    <property type="nucleotide sequence ID" value="NZ_BAAAIX010000007.1"/>
</dbReference>
<evidence type="ECO:0000313" key="7">
    <source>
        <dbReference type="Proteomes" id="UP001597326"/>
    </source>
</evidence>
<dbReference type="SUPFAM" id="SSF51445">
    <property type="entry name" value="(Trans)glycosidases"/>
    <property type="match status" value="1"/>
</dbReference>
<proteinExistence type="inferred from homology"/>
<dbReference type="InterPro" id="IPR019800">
    <property type="entry name" value="Glyco_hydro_3_AS"/>
</dbReference>
<keyword evidence="7" id="KW-1185">Reference proteome</keyword>
<dbReference type="PANTHER" id="PTHR42715">
    <property type="entry name" value="BETA-GLUCOSIDASE"/>
    <property type="match status" value="1"/>
</dbReference>
<dbReference type="Pfam" id="PF00933">
    <property type="entry name" value="Glyco_hydro_3"/>
    <property type="match status" value="1"/>
</dbReference>
<dbReference type="InterPro" id="IPR036881">
    <property type="entry name" value="Glyco_hydro_3_C_sf"/>
</dbReference>
<organism evidence="6 7">
    <name type="scientific">Luteococcus peritonei</name>
    <dbReference type="NCBI Taxonomy" id="88874"/>
    <lineage>
        <taxon>Bacteria</taxon>
        <taxon>Bacillati</taxon>
        <taxon>Actinomycetota</taxon>
        <taxon>Actinomycetes</taxon>
        <taxon>Propionibacteriales</taxon>
        <taxon>Propionibacteriaceae</taxon>
        <taxon>Luteococcus</taxon>
    </lineage>
</organism>
<dbReference type="Pfam" id="PF14310">
    <property type="entry name" value="Fn3-like"/>
    <property type="match status" value="1"/>
</dbReference>
<dbReference type="PROSITE" id="PS00775">
    <property type="entry name" value="GLYCOSYL_HYDROL_F3"/>
    <property type="match status" value="1"/>
</dbReference>
<dbReference type="Pfam" id="PF01915">
    <property type="entry name" value="Glyco_hydro_3_C"/>
    <property type="match status" value="1"/>
</dbReference>
<dbReference type="InterPro" id="IPR013783">
    <property type="entry name" value="Ig-like_fold"/>
</dbReference>
<dbReference type="PRINTS" id="PR00133">
    <property type="entry name" value="GLHYDRLASE3"/>
</dbReference>
<evidence type="ECO:0000256" key="4">
    <source>
        <dbReference type="RuleBase" id="RU361161"/>
    </source>
</evidence>
<dbReference type="GO" id="GO:0016787">
    <property type="term" value="F:hydrolase activity"/>
    <property type="evidence" value="ECO:0007669"/>
    <property type="project" value="UniProtKB-KW"/>
</dbReference>
<feature type="domain" description="Fibronectin type III-like" evidence="5">
    <location>
        <begin position="582"/>
        <end position="652"/>
    </location>
</feature>
<dbReference type="PANTHER" id="PTHR42715:SF10">
    <property type="entry name" value="BETA-GLUCOSIDASE"/>
    <property type="match status" value="1"/>
</dbReference>
<protein>
    <submittedName>
        <fullName evidence="6">Glycoside hydrolase family 3 C-terminal domain-containing protein</fullName>
    </submittedName>
</protein>
<gene>
    <name evidence="6" type="ORF">ACFSCS_03945</name>
</gene>
<comment type="caution">
    <text evidence="6">The sequence shown here is derived from an EMBL/GenBank/DDBJ whole genome shotgun (WGS) entry which is preliminary data.</text>
</comment>
<dbReference type="InterPro" id="IPR050288">
    <property type="entry name" value="Cellulose_deg_GH3"/>
</dbReference>
<accession>A0ABW4RUH3</accession>
<dbReference type="InterPro" id="IPR026891">
    <property type="entry name" value="Fn3-like"/>
</dbReference>
<evidence type="ECO:0000256" key="3">
    <source>
        <dbReference type="ARBA" id="ARBA00023277"/>
    </source>
</evidence>
<dbReference type="EMBL" id="JBHUFZ010000008">
    <property type="protein sequence ID" value="MFD1889339.1"/>
    <property type="molecule type" value="Genomic_DNA"/>
</dbReference>
<dbReference type="Gene3D" id="3.40.50.1700">
    <property type="entry name" value="Glycoside hydrolase family 3 C-terminal domain"/>
    <property type="match status" value="1"/>
</dbReference>
<evidence type="ECO:0000256" key="2">
    <source>
        <dbReference type="ARBA" id="ARBA00022801"/>
    </source>
</evidence>
<comment type="similarity">
    <text evidence="1 4">Belongs to the glycosyl hydrolase 3 family.</text>
</comment>
<name>A0ABW4RUH3_9ACTN</name>
<dbReference type="SMART" id="SM01217">
    <property type="entry name" value="Fn3_like"/>
    <property type="match status" value="1"/>
</dbReference>
<dbReference type="InterPro" id="IPR036962">
    <property type="entry name" value="Glyco_hydro_3_N_sf"/>
</dbReference>
<reference evidence="7" key="1">
    <citation type="journal article" date="2019" name="Int. J. Syst. Evol. Microbiol.">
        <title>The Global Catalogue of Microorganisms (GCM) 10K type strain sequencing project: providing services to taxonomists for standard genome sequencing and annotation.</title>
        <authorList>
            <consortium name="The Broad Institute Genomics Platform"/>
            <consortium name="The Broad Institute Genome Sequencing Center for Infectious Disease"/>
            <person name="Wu L."/>
            <person name="Ma J."/>
        </authorList>
    </citation>
    <scope>NUCLEOTIDE SEQUENCE [LARGE SCALE GENOMIC DNA]</scope>
    <source>
        <strain evidence="7">CAIM 431</strain>
    </source>
</reference>
<dbReference type="SUPFAM" id="SSF52279">
    <property type="entry name" value="Beta-D-glucan exohydrolase, C-terminal domain"/>
    <property type="match status" value="1"/>
</dbReference>
<sequence length="747" mass="80474">MDIDKLINDLTLEEKAGLLIGGDFWHTLAVERLGIPAIMVSDGPHGMRTQLDADNATNVGGSEPATCFPTASNIHAGWDPEIVRRVGEAIAAEAEALGVAVVLGPGVNIKRSPLCGRNFEYVSEDPYLAGEMGLALVEGIQSRKVGTSVKHFAANSQETFRIQMSSDVDERTLREIYLPAFERIVKAAQPWTIMCSYNKINGTWASQHRWLLTDVLRDEWGFEGLVVSDWGAVADRVAAVRAGLDLEMPPAKDHSEKAVVAAVEAGELSLAEVDACVRRVLELVAKGEHIRQGATSVDFDAHDALAREAAAQGCVLLENDGVLPLAPDVRIGVIGEFARTTRFQGGGSSEVNATRVTSALDAFGEVYGEVPFAPGFTLEGADEKLAAEAVELARTVDVPVVFIGLTDAEESEGFDRPHMDLAPHQVQLVKDVAAANPRTVVVLSNGSVVTMADWKDAPAAILEAWLGGQAIGGAVVDVLTGKVNPAGRLNETIPLRVEDNPSWGNFPSSEHHARYGEGIFVGYRGYDHRKLEVAYPFGYGLGYTSFAWSDLSVEVTGSAAAGDLVATVSLQVTNTGERAGADVVQVYVGDLDSVATRPVRELKGFRKVFLEPGASERVEVQLDQRAFSYWSETMGDWVVEAGDFRIEAARHVREVVLEQVVSLEGPGIVSELTIASSADEWIRNERAMELLAERFPTEDGGKLVGLFANQNLMTVIGNFPMDRLVFFPGSPFSHADLVDVARRASEG</sequence>
<evidence type="ECO:0000313" key="6">
    <source>
        <dbReference type="EMBL" id="MFD1889339.1"/>
    </source>
</evidence>
<evidence type="ECO:0000256" key="1">
    <source>
        <dbReference type="ARBA" id="ARBA00005336"/>
    </source>
</evidence>
<keyword evidence="3" id="KW-0119">Carbohydrate metabolism</keyword>
<dbReference type="Gene3D" id="3.20.20.300">
    <property type="entry name" value="Glycoside hydrolase, family 3, N-terminal domain"/>
    <property type="match status" value="1"/>
</dbReference>
<dbReference type="Proteomes" id="UP001597326">
    <property type="component" value="Unassembled WGS sequence"/>
</dbReference>
<keyword evidence="4" id="KW-0326">Glycosidase</keyword>
<dbReference type="InterPro" id="IPR001764">
    <property type="entry name" value="Glyco_hydro_3_N"/>
</dbReference>